<feature type="transmembrane region" description="Helical" evidence="1">
    <location>
        <begin position="50"/>
        <end position="69"/>
    </location>
</feature>
<reference evidence="2 3" key="1">
    <citation type="journal article" date="2013" name="PLoS ONE">
        <title>Lactobacillus paracasei comparative genomics: towards species pan-genome definition and exploitation of diversity.</title>
        <authorList>
            <person name="Smokvina T."/>
            <person name="Wels M."/>
            <person name="Polka J."/>
            <person name="Chervaux C."/>
            <person name="Brisse S."/>
            <person name="Boekhorst J."/>
            <person name="van Hylckama Vlieg J.E."/>
            <person name="Siezen R.J."/>
        </authorList>
    </citation>
    <scope>NUCLEOTIDE SEQUENCE [LARGE SCALE GENOMIC DNA]</scope>
    <source>
        <strain evidence="2 3">Lpp123</strain>
    </source>
</reference>
<gene>
    <name evidence="2" type="ORF">Lpp123_09926</name>
</gene>
<evidence type="ECO:0000256" key="1">
    <source>
        <dbReference type="SAM" id="Phobius"/>
    </source>
</evidence>
<keyword evidence="1" id="KW-1133">Transmembrane helix</keyword>
<proteinExistence type="predicted"/>
<accession>A0A829G5D3</accession>
<protein>
    <submittedName>
        <fullName evidence="2">Uncharacterized protein</fullName>
    </submittedName>
</protein>
<comment type="caution">
    <text evidence="2">The sequence shown here is derived from an EMBL/GenBank/DDBJ whole genome shotgun (WGS) entry which is preliminary data.</text>
</comment>
<keyword evidence="1" id="KW-0472">Membrane</keyword>
<name>A0A829G5D3_LACPA</name>
<dbReference type="EMBL" id="ANJW01000591">
    <property type="protein sequence ID" value="EPC52521.1"/>
    <property type="molecule type" value="Genomic_DNA"/>
</dbReference>
<keyword evidence="1" id="KW-0812">Transmembrane</keyword>
<dbReference type="AlphaFoldDB" id="A0A829G5D3"/>
<sequence length="113" mass="13401">MAINRKRSFFYWYKVESQGRHIRFTWNTWVSYTRVLIMVSALALCVSNHVILAVIDLIMYLVFYFSYLMKNHQILLIIQQKDQVEKIVGNRYSFRHPLKISIKGSLSSLIIGK</sequence>
<organism evidence="2 3">
    <name type="scientific">Lacticaseibacillus paracasei subsp. paracasei Lpp123</name>
    <dbReference type="NCBI Taxonomy" id="1256201"/>
    <lineage>
        <taxon>Bacteria</taxon>
        <taxon>Bacillati</taxon>
        <taxon>Bacillota</taxon>
        <taxon>Bacilli</taxon>
        <taxon>Lactobacillales</taxon>
        <taxon>Lactobacillaceae</taxon>
        <taxon>Lacticaseibacillus</taxon>
    </lineage>
</organism>
<evidence type="ECO:0000313" key="3">
    <source>
        <dbReference type="Proteomes" id="UP000014316"/>
    </source>
</evidence>
<dbReference type="Proteomes" id="UP000014316">
    <property type="component" value="Unassembled WGS sequence"/>
</dbReference>
<evidence type="ECO:0000313" key="2">
    <source>
        <dbReference type="EMBL" id="EPC52521.1"/>
    </source>
</evidence>